<evidence type="ECO:0000313" key="3">
    <source>
        <dbReference type="Proteomes" id="UP001374803"/>
    </source>
</evidence>
<sequence length="278" mass="31052">MKWRSAAWLLALCSMACGRASCRPTPEKRIAAEAISTALLLQQTPHRPLLVLRDSDAWTDSPEGLPSLTVYEDGLAITAEFVGDRGDVDAMVGQVEHPLEWVRWVEERGFANYPLYTNVAGSTDQPTVTLSCRTGEQWRSVRVLGVHPDGHIQAKGGEPPPHFLEIHQALHHLPLRDVHPYVPTEFRVEFWDAEMSGSGPDEAWPTDVPPPPNLVPDERSLGRPRHYTATGEAGATLHRFVHGMPNGRPTVRTPSGERVAMWVHWMIPEQESIEQIEH</sequence>
<organism evidence="2 3">
    <name type="scientific">Pendulispora rubella</name>
    <dbReference type="NCBI Taxonomy" id="2741070"/>
    <lineage>
        <taxon>Bacteria</taxon>
        <taxon>Pseudomonadati</taxon>
        <taxon>Myxococcota</taxon>
        <taxon>Myxococcia</taxon>
        <taxon>Myxococcales</taxon>
        <taxon>Sorangiineae</taxon>
        <taxon>Pendulisporaceae</taxon>
        <taxon>Pendulispora</taxon>
    </lineage>
</organism>
<reference evidence="2" key="1">
    <citation type="submission" date="2021-12" db="EMBL/GenBank/DDBJ databases">
        <title>Discovery of the Pendulisporaceae a myxobacterial family with distinct sporulation behavior and unique specialized metabolism.</title>
        <authorList>
            <person name="Garcia R."/>
            <person name="Popoff A."/>
            <person name="Bader C.D."/>
            <person name="Loehr J."/>
            <person name="Walesch S."/>
            <person name="Walt C."/>
            <person name="Boldt J."/>
            <person name="Bunk B."/>
            <person name="Haeckl F.J.F.P.J."/>
            <person name="Gunesch A.P."/>
            <person name="Birkelbach J."/>
            <person name="Nuebel U."/>
            <person name="Pietschmann T."/>
            <person name="Bach T."/>
            <person name="Mueller R."/>
        </authorList>
    </citation>
    <scope>NUCLEOTIDE SEQUENCE</scope>
    <source>
        <strain evidence="2">MSr11367</strain>
    </source>
</reference>
<accession>A0ABZ2KPP6</accession>
<gene>
    <name evidence="2" type="ORF">LVJ94_27400</name>
</gene>
<keyword evidence="1" id="KW-0732">Signal</keyword>
<evidence type="ECO:0000313" key="2">
    <source>
        <dbReference type="EMBL" id="WXB00637.1"/>
    </source>
</evidence>
<dbReference type="Proteomes" id="UP001374803">
    <property type="component" value="Chromosome"/>
</dbReference>
<evidence type="ECO:0000256" key="1">
    <source>
        <dbReference type="SAM" id="SignalP"/>
    </source>
</evidence>
<feature type="signal peptide" evidence="1">
    <location>
        <begin position="1"/>
        <end position="20"/>
    </location>
</feature>
<keyword evidence="3" id="KW-1185">Reference proteome</keyword>
<feature type="chain" id="PRO_5045585385" evidence="1">
    <location>
        <begin position="21"/>
        <end position="278"/>
    </location>
</feature>
<dbReference type="EMBL" id="CP089983">
    <property type="protein sequence ID" value="WXB00637.1"/>
    <property type="molecule type" value="Genomic_DNA"/>
</dbReference>
<protein>
    <submittedName>
        <fullName evidence="2">Uncharacterized protein</fullName>
    </submittedName>
</protein>
<name>A0ABZ2KPP6_9BACT</name>
<proteinExistence type="predicted"/>
<dbReference type="RefSeq" id="WP_394830239.1">
    <property type="nucleotide sequence ID" value="NZ_CP089929.1"/>
</dbReference>